<dbReference type="GO" id="GO:0016579">
    <property type="term" value="P:protein deubiquitination"/>
    <property type="evidence" value="ECO:0007669"/>
    <property type="project" value="InterPro"/>
</dbReference>
<accession>A0A8H3TR75</accession>
<evidence type="ECO:0000256" key="9">
    <source>
        <dbReference type="PROSITE-ProRule" id="PRU00502"/>
    </source>
</evidence>
<dbReference type="PROSITE" id="PS50271">
    <property type="entry name" value="ZF_UBP"/>
    <property type="match status" value="1"/>
</dbReference>
<keyword evidence="7" id="KW-0508">mRNA splicing</keyword>
<dbReference type="Gene3D" id="3.30.40.10">
    <property type="entry name" value="Zinc/RING finger domain, C3HC4 (zinc finger)"/>
    <property type="match status" value="1"/>
</dbReference>
<proteinExistence type="predicted"/>
<keyword evidence="5 9" id="KW-0863">Zinc-finger</keyword>
<keyword evidence="3" id="KW-0479">Metal-binding</keyword>
<dbReference type="OrthoDB" id="10263353at2759"/>
<dbReference type="PANTHER" id="PTHR21646:SF16">
    <property type="entry name" value="U4_U6.U5 TRI-SNRNP-ASSOCIATED PROTEIN 2"/>
    <property type="match status" value="1"/>
</dbReference>
<feature type="compositionally biased region" description="Acidic residues" evidence="10">
    <location>
        <begin position="67"/>
        <end position="81"/>
    </location>
</feature>
<evidence type="ECO:0000256" key="6">
    <source>
        <dbReference type="ARBA" id="ARBA00022833"/>
    </source>
</evidence>
<dbReference type="GO" id="GO:0000245">
    <property type="term" value="P:spliceosomal complex assembly"/>
    <property type="evidence" value="ECO:0007669"/>
    <property type="project" value="InterPro"/>
</dbReference>
<dbReference type="PROSITE" id="PS50235">
    <property type="entry name" value="USP_3"/>
    <property type="match status" value="1"/>
</dbReference>
<dbReference type="Pfam" id="PF00443">
    <property type="entry name" value="UCH"/>
    <property type="match status" value="1"/>
</dbReference>
<feature type="region of interest" description="Disordered" evidence="10">
    <location>
        <begin position="61"/>
        <end position="81"/>
    </location>
</feature>
<keyword evidence="2" id="KW-0507">mRNA processing</keyword>
<organism evidence="13 14">
    <name type="scientific">Naganishia liquefaciens</name>
    <dbReference type="NCBI Taxonomy" id="104408"/>
    <lineage>
        <taxon>Eukaryota</taxon>
        <taxon>Fungi</taxon>
        <taxon>Dikarya</taxon>
        <taxon>Basidiomycota</taxon>
        <taxon>Agaricomycotina</taxon>
        <taxon>Tremellomycetes</taxon>
        <taxon>Filobasidiales</taxon>
        <taxon>Filobasidiaceae</taxon>
        <taxon>Naganishia</taxon>
    </lineage>
</organism>
<reference evidence="13" key="1">
    <citation type="submission" date="2020-07" db="EMBL/GenBank/DDBJ databases">
        <title>Draft Genome Sequence of a Deep-Sea Yeast, Naganishia (Cryptococcus) liquefaciens strain N6.</title>
        <authorList>
            <person name="Han Y.W."/>
            <person name="Kajitani R."/>
            <person name="Morimoto H."/>
            <person name="Parhat M."/>
            <person name="Tsubouchi H."/>
            <person name="Bakenova O."/>
            <person name="Ogata M."/>
            <person name="Argunhan B."/>
            <person name="Aoki R."/>
            <person name="Kajiwara S."/>
            <person name="Itoh T."/>
            <person name="Iwasaki H."/>
        </authorList>
    </citation>
    <scope>NUCLEOTIDE SEQUENCE</scope>
    <source>
        <strain evidence="13">N6</strain>
    </source>
</reference>
<dbReference type="InterPro" id="IPR033809">
    <property type="entry name" value="USP39"/>
</dbReference>
<evidence type="ECO:0000313" key="13">
    <source>
        <dbReference type="EMBL" id="GHJ85715.1"/>
    </source>
</evidence>
<evidence type="ECO:0000256" key="5">
    <source>
        <dbReference type="ARBA" id="ARBA00022771"/>
    </source>
</evidence>
<dbReference type="EMBL" id="BLZA01000013">
    <property type="protein sequence ID" value="GHJ85715.1"/>
    <property type="molecule type" value="Genomic_DNA"/>
</dbReference>
<evidence type="ECO:0000259" key="11">
    <source>
        <dbReference type="PROSITE" id="PS50235"/>
    </source>
</evidence>
<keyword evidence="14" id="KW-1185">Reference proteome</keyword>
<evidence type="ECO:0008006" key="15">
    <source>
        <dbReference type="Google" id="ProtNLM"/>
    </source>
</evidence>
<dbReference type="AlphaFoldDB" id="A0A8H3TR75"/>
<sequence>MDARSSAPDAIAFPVVKDVPGVDQLGADMPNGGGVVKANDHVGSVEKSNGHAENNVEHVTVDAQAPSDDEEEEEQPEAVAEEGIDRKDMYLDAISRTNLDFDFERVCSKSLSNINVYCCLVCGKYFQGRGRGSYAYRHAVGENHRVWLNLETEKFYVLPEGYLVSDPSLQDIIHVLNPRYEPAALPRLSLLPAQPSYTLTGQPYFPGFIGLNNIRANDYLNVIIHLILHVPPLRTFLLDPRTPQLQESARPTELVKRLSTLAKRVWNPRLFKAQASPHEFLQEVSKRSEGKYTMTKQGDPVAFLGWLLNTLHKDLGGTKKSNSSIIYRAFQGEVKIQTQEVIVNKQAARPVFDISRDIKTIKSPFLFLALDLPAAPLFQDLNEKKIIPQVPLSTILAKFDGESTQEIGPTLKRHHLTRLPPYLILHIKRFTKNNFVEEKNPTIVNYPMAIDLKDYVDPKPSSPLQTMYNLLANVPHESTVASTSSAGTGPGISTKKSSKAEDDTTWKVHLRAGSGGGENEKWFALQDLEVREVRADMVFLGDTVIQVWERRDMLPRKV</sequence>
<evidence type="ECO:0000256" key="2">
    <source>
        <dbReference type="ARBA" id="ARBA00022664"/>
    </source>
</evidence>
<comment type="subcellular location">
    <subcellularLocation>
        <location evidence="1">Nucleus</location>
    </subcellularLocation>
</comment>
<evidence type="ECO:0000256" key="10">
    <source>
        <dbReference type="SAM" id="MobiDB-lite"/>
    </source>
</evidence>
<keyword evidence="4" id="KW-0747">Spliceosome</keyword>
<dbReference type="GO" id="GO:0008270">
    <property type="term" value="F:zinc ion binding"/>
    <property type="evidence" value="ECO:0007669"/>
    <property type="project" value="UniProtKB-KW"/>
</dbReference>
<name>A0A8H3TR75_9TREE</name>
<dbReference type="InterPro" id="IPR001607">
    <property type="entry name" value="Znf_UBP"/>
</dbReference>
<feature type="region of interest" description="Disordered" evidence="10">
    <location>
        <begin position="480"/>
        <end position="500"/>
    </location>
</feature>
<gene>
    <name evidence="13" type="ORF">NliqN6_2117</name>
</gene>
<dbReference type="GO" id="GO:0004843">
    <property type="term" value="F:cysteine-type deubiquitinase activity"/>
    <property type="evidence" value="ECO:0007669"/>
    <property type="project" value="InterPro"/>
</dbReference>
<evidence type="ECO:0000313" key="14">
    <source>
        <dbReference type="Proteomes" id="UP000620104"/>
    </source>
</evidence>
<dbReference type="Pfam" id="PF02148">
    <property type="entry name" value="zf-UBP"/>
    <property type="match status" value="1"/>
</dbReference>
<protein>
    <recommendedName>
        <fullName evidence="15">U4/U6.U5 tri-snRNP-associated protein 2</fullName>
    </recommendedName>
</protein>
<evidence type="ECO:0000256" key="8">
    <source>
        <dbReference type="ARBA" id="ARBA00023242"/>
    </source>
</evidence>
<dbReference type="InterPro" id="IPR038765">
    <property type="entry name" value="Papain-like_cys_pep_sf"/>
</dbReference>
<evidence type="ECO:0000256" key="3">
    <source>
        <dbReference type="ARBA" id="ARBA00022723"/>
    </source>
</evidence>
<evidence type="ECO:0000256" key="1">
    <source>
        <dbReference type="ARBA" id="ARBA00004123"/>
    </source>
</evidence>
<evidence type="ECO:0000256" key="4">
    <source>
        <dbReference type="ARBA" id="ARBA00022728"/>
    </source>
</evidence>
<dbReference type="Gene3D" id="3.90.70.10">
    <property type="entry name" value="Cysteine proteinases"/>
    <property type="match status" value="1"/>
</dbReference>
<feature type="domain" description="UBP-type" evidence="12">
    <location>
        <begin position="86"/>
        <end position="184"/>
    </location>
</feature>
<dbReference type="InterPro" id="IPR028889">
    <property type="entry name" value="USP"/>
</dbReference>
<dbReference type="InterPro" id="IPR001394">
    <property type="entry name" value="Peptidase_C19_UCH"/>
</dbReference>
<evidence type="ECO:0000259" key="12">
    <source>
        <dbReference type="PROSITE" id="PS50271"/>
    </source>
</evidence>
<evidence type="ECO:0000256" key="7">
    <source>
        <dbReference type="ARBA" id="ARBA00023187"/>
    </source>
</evidence>
<keyword evidence="8" id="KW-0539">Nucleus</keyword>
<feature type="domain" description="USP" evidence="11">
    <location>
        <begin position="209"/>
        <end position="551"/>
    </location>
</feature>
<dbReference type="Proteomes" id="UP000620104">
    <property type="component" value="Unassembled WGS sequence"/>
</dbReference>
<keyword evidence="6" id="KW-0862">Zinc</keyword>
<dbReference type="CDD" id="cd02669">
    <property type="entry name" value="Peptidase_C19M"/>
    <property type="match status" value="1"/>
</dbReference>
<dbReference type="SMART" id="SM00290">
    <property type="entry name" value="ZnF_UBP"/>
    <property type="match status" value="1"/>
</dbReference>
<dbReference type="InterPro" id="IPR050185">
    <property type="entry name" value="Ub_carboxyl-term_hydrolase"/>
</dbReference>
<dbReference type="GO" id="GO:0005681">
    <property type="term" value="C:spliceosomal complex"/>
    <property type="evidence" value="ECO:0007669"/>
    <property type="project" value="UniProtKB-KW"/>
</dbReference>
<dbReference type="InterPro" id="IPR013083">
    <property type="entry name" value="Znf_RING/FYVE/PHD"/>
</dbReference>
<dbReference type="SUPFAM" id="SSF57850">
    <property type="entry name" value="RING/U-box"/>
    <property type="match status" value="1"/>
</dbReference>
<comment type="caution">
    <text evidence="13">The sequence shown here is derived from an EMBL/GenBank/DDBJ whole genome shotgun (WGS) entry which is preliminary data.</text>
</comment>
<dbReference type="PANTHER" id="PTHR21646">
    <property type="entry name" value="UBIQUITIN CARBOXYL-TERMINAL HYDROLASE"/>
    <property type="match status" value="1"/>
</dbReference>
<feature type="compositionally biased region" description="Low complexity" evidence="10">
    <location>
        <begin position="480"/>
        <end position="494"/>
    </location>
</feature>
<dbReference type="SUPFAM" id="SSF54001">
    <property type="entry name" value="Cysteine proteinases"/>
    <property type="match status" value="1"/>
</dbReference>